<comment type="caution">
    <text evidence="2">The sequence shown here is derived from an EMBL/GenBank/DDBJ whole genome shotgun (WGS) entry which is preliminary data.</text>
</comment>
<accession>A0A9W4D2P8</accession>
<feature type="chain" id="PRO_5040882118" evidence="1">
    <location>
        <begin position="21"/>
        <end position="136"/>
    </location>
</feature>
<gene>
    <name evidence="2" type="ORF">BGTH12_LOCUS4963</name>
</gene>
<sequence length="136" mass="16002">MSPRKYLVLVALGLFHTVNGNWSIYRGVNCLGDQYFHNNLINIIGHYCDWDRNNQWKLKSKEHPKSFAHDRSGSLLYFINLPRNDPYSVIFYGERTLHYIALNEDCEFHFASTFSEYPSTDEQLILDDLFMCEPIS</sequence>
<dbReference type="Proteomes" id="UP000683417">
    <property type="component" value="Unassembled WGS sequence"/>
</dbReference>
<dbReference type="AlphaFoldDB" id="A0A9W4D2P8"/>
<evidence type="ECO:0000256" key="1">
    <source>
        <dbReference type="SAM" id="SignalP"/>
    </source>
</evidence>
<reference evidence="2" key="1">
    <citation type="submission" date="2020-10" db="EMBL/GenBank/DDBJ databases">
        <authorList>
            <person name="Muller C M."/>
        </authorList>
    </citation>
    <scope>NUCLEOTIDE SEQUENCE</scope>
    <source>
        <strain evidence="2">THUN-12</strain>
    </source>
</reference>
<dbReference type="EMBL" id="CAJHIT010000007">
    <property type="protein sequence ID" value="CAD6503605.1"/>
    <property type="molecule type" value="Genomic_DNA"/>
</dbReference>
<name>A0A9W4D2P8_BLUGR</name>
<protein>
    <submittedName>
        <fullName evidence="2">BgTH12-03265</fullName>
    </submittedName>
</protein>
<keyword evidence="1" id="KW-0732">Signal</keyword>
<evidence type="ECO:0000313" key="3">
    <source>
        <dbReference type="Proteomes" id="UP000683417"/>
    </source>
</evidence>
<organism evidence="2 3">
    <name type="scientific">Blumeria graminis f. sp. triticale</name>
    <dbReference type="NCBI Taxonomy" id="1689686"/>
    <lineage>
        <taxon>Eukaryota</taxon>
        <taxon>Fungi</taxon>
        <taxon>Dikarya</taxon>
        <taxon>Ascomycota</taxon>
        <taxon>Pezizomycotina</taxon>
        <taxon>Leotiomycetes</taxon>
        <taxon>Erysiphales</taxon>
        <taxon>Erysiphaceae</taxon>
        <taxon>Blumeria</taxon>
    </lineage>
</organism>
<proteinExistence type="predicted"/>
<feature type="signal peptide" evidence="1">
    <location>
        <begin position="1"/>
        <end position="20"/>
    </location>
</feature>
<evidence type="ECO:0000313" key="2">
    <source>
        <dbReference type="EMBL" id="CAD6503605.1"/>
    </source>
</evidence>